<reference evidence="3" key="2">
    <citation type="journal article" date="2023" name="IMA Fungus">
        <title>Comparative genomic study of the Penicillium genus elucidates a diverse pangenome and 15 lateral gene transfer events.</title>
        <authorList>
            <person name="Petersen C."/>
            <person name="Sorensen T."/>
            <person name="Nielsen M.R."/>
            <person name="Sondergaard T.E."/>
            <person name="Sorensen J.L."/>
            <person name="Fitzpatrick D.A."/>
            <person name="Frisvad J.C."/>
            <person name="Nielsen K.L."/>
        </authorList>
    </citation>
    <scope>NUCLEOTIDE SEQUENCE</scope>
    <source>
        <strain evidence="3">IBT 16125</strain>
    </source>
</reference>
<dbReference type="PANTHER" id="PTHR11571">
    <property type="entry name" value="GLUTATHIONE S-TRANSFERASE"/>
    <property type="match status" value="1"/>
</dbReference>
<dbReference type="AlphaFoldDB" id="A0AAD6G2T9"/>
<dbReference type="InterPro" id="IPR040079">
    <property type="entry name" value="Glutathione_S-Trfase"/>
</dbReference>
<dbReference type="RefSeq" id="XP_056765381.1">
    <property type="nucleotide sequence ID" value="XM_056909677.1"/>
</dbReference>
<sequence length="208" mass="24045">MASSARLVLHYLDIGSLGRGEVIRLFLVDAGLPFQDIRYPYDDSWATTASKLLENGISRTGKVPVLEYNDNKLSQHIPILRYLSREMGDYDGQTSLDTYLVDAISDMYIDWRAQWVANRRKPTDDYQNEYVPNYYRVLSQYYSDCGGPFLLGDRITYADFVVFQSIDNDEKIGTLPKNLPTAMEKLIQAFESRPRVKEYLTNRRNTKV</sequence>
<dbReference type="GO" id="GO:0006749">
    <property type="term" value="P:glutathione metabolic process"/>
    <property type="evidence" value="ECO:0007669"/>
    <property type="project" value="TreeGrafter"/>
</dbReference>
<dbReference type="CDD" id="cd03039">
    <property type="entry name" value="GST_N_Sigma_like"/>
    <property type="match status" value="1"/>
</dbReference>
<dbReference type="Pfam" id="PF14497">
    <property type="entry name" value="GST_C_3"/>
    <property type="match status" value="1"/>
</dbReference>
<dbReference type="PANTHER" id="PTHR11571:SF150">
    <property type="entry name" value="GLUTATHIONE S-TRANSFERASE"/>
    <property type="match status" value="1"/>
</dbReference>
<accession>A0AAD6G2T9</accession>
<evidence type="ECO:0000313" key="3">
    <source>
        <dbReference type="EMBL" id="KAJ5449846.1"/>
    </source>
</evidence>
<dbReference type="SFLD" id="SFLDS00019">
    <property type="entry name" value="Glutathione_Transferase_(cytos"/>
    <property type="match status" value="1"/>
</dbReference>
<keyword evidence="4" id="KW-1185">Reference proteome</keyword>
<evidence type="ECO:0000259" key="2">
    <source>
        <dbReference type="PROSITE" id="PS50405"/>
    </source>
</evidence>
<dbReference type="PROSITE" id="PS50404">
    <property type="entry name" value="GST_NTER"/>
    <property type="match status" value="1"/>
</dbReference>
<dbReference type="PROSITE" id="PS50405">
    <property type="entry name" value="GST_CTER"/>
    <property type="match status" value="1"/>
</dbReference>
<feature type="domain" description="GST C-terminal" evidence="2">
    <location>
        <begin position="77"/>
        <end position="208"/>
    </location>
</feature>
<dbReference type="InterPro" id="IPR036282">
    <property type="entry name" value="Glutathione-S-Trfase_C_sf"/>
</dbReference>
<proteinExistence type="predicted"/>
<organism evidence="3 4">
    <name type="scientific">Penicillium daleae</name>
    <dbReference type="NCBI Taxonomy" id="63821"/>
    <lineage>
        <taxon>Eukaryota</taxon>
        <taxon>Fungi</taxon>
        <taxon>Dikarya</taxon>
        <taxon>Ascomycota</taxon>
        <taxon>Pezizomycotina</taxon>
        <taxon>Eurotiomycetes</taxon>
        <taxon>Eurotiomycetidae</taxon>
        <taxon>Eurotiales</taxon>
        <taxon>Aspergillaceae</taxon>
        <taxon>Penicillium</taxon>
    </lineage>
</organism>
<dbReference type="SUPFAM" id="SSF52833">
    <property type="entry name" value="Thioredoxin-like"/>
    <property type="match status" value="1"/>
</dbReference>
<dbReference type="GO" id="GO:0004364">
    <property type="term" value="F:glutathione transferase activity"/>
    <property type="evidence" value="ECO:0007669"/>
    <property type="project" value="TreeGrafter"/>
</dbReference>
<name>A0AAD6G2T9_9EURO</name>
<dbReference type="GeneID" id="81599920"/>
<dbReference type="InterPro" id="IPR004046">
    <property type="entry name" value="GST_C"/>
</dbReference>
<dbReference type="SUPFAM" id="SSF47616">
    <property type="entry name" value="GST C-terminal domain-like"/>
    <property type="match status" value="1"/>
</dbReference>
<gene>
    <name evidence="3" type="ORF">N7458_006295</name>
</gene>
<evidence type="ECO:0000259" key="1">
    <source>
        <dbReference type="PROSITE" id="PS50404"/>
    </source>
</evidence>
<dbReference type="InterPro" id="IPR010987">
    <property type="entry name" value="Glutathione-S-Trfase_C-like"/>
</dbReference>
<comment type="caution">
    <text evidence="3">The sequence shown here is derived from an EMBL/GenBank/DDBJ whole genome shotgun (WGS) entry which is preliminary data.</text>
</comment>
<feature type="domain" description="GST N-terminal" evidence="1">
    <location>
        <begin position="7"/>
        <end position="91"/>
    </location>
</feature>
<dbReference type="Proteomes" id="UP001213681">
    <property type="component" value="Unassembled WGS sequence"/>
</dbReference>
<dbReference type="Pfam" id="PF02798">
    <property type="entry name" value="GST_N"/>
    <property type="match status" value="1"/>
</dbReference>
<dbReference type="Gene3D" id="1.20.1050.130">
    <property type="match status" value="1"/>
</dbReference>
<dbReference type="InterPro" id="IPR050213">
    <property type="entry name" value="GST_superfamily"/>
</dbReference>
<protein>
    <submittedName>
        <fullName evidence="3">Glutathione S-transferase</fullName>
    </submittedName>
</protein>
<dbReference type="InterPro" id="IPR004045">
    <property type="entry name" value="Glutathione_S-Trfase_N"/>
</dbReference>
<dbReference type="InterPro" id="IPR036249">
    <property type="entry name" value="Thioredoxin-like_sf"/>
</dbReference>
<evidence type="ECO:0000313" key="4">
    <source>
        <dbReference type="Proteomes" id="UP001213681"/>
    </source>
</evidence>
<dbReference type="EMBL" id="JAPVEA010000006">
    <property type="protein sequence ID" value="KAJ5449846.1"/>
    <property type="molecule type" value="Genomic_DNA"/>
</dbReference>
<reference evidence="3" key="1">
    <citation type="submission" date="2022-12" db="EMBL/GenBank/DDBJ databases">
        <authorList>
            <person name="Petersen C."/>
        </authorList>
    </citation>
    <scope>NUCLEOTIDE SEQUENCE</scope>
    <source>
        <strain evidence="3">IBT 16125</strain>
    </source>
</reference>